<accession>A0A0B6S2W7</accession>
<protein>
    <submittedName>
        <fullName evidence="1">Uncharacterized protein</fullName>
    </submittedName>
</protein>
<dbReference type="Proteomes" id="UP000031838">
    <property type="component" value="Chromosome 1"/>
</dbReference>
<evidence type="ECO:0000313" key="2">
    <source>
        <dbReference type="Proteomes" id="UP000031838"/>
    </source>
</evidence>
<gene>
    <name evidence="1" type="ORF">BGL_1c20720</name>
</gene>
<dbReference type="HOGENOM" id="CLU_992780_0_0_4"/>
<dbReference type="EMBL" id="CP002580">
    <property type="protein sequence ID" value="AJK46581.1"/>
    <property type="molecule type" value="Genomic_DNA"/>
</dbReference>
<name>A0A0B6S2W7_BURPL</name>
<keyword evidence="2" id="KW-1185">Reference proteome</keyword>
<organism evidence="1 2">
    <name type="scientific">Burkholderia plantarii</name>
    <dbReference type="NCBI Taxonomy" id="41899"/>
    <lineage>
        <taxon>Bacteria</taxon>
        <taxon>Pseudomonadati</taxon>
        <taxon>Pseudomonadota</taxon>
        <taxon>Betaproteobacteria</taxon>
        <taxon>Burkholderiales</taxon>
        <taxon>Burkholderiaceae</taxon>
        <taxon>Burkholderia</taxon>
    </lineage>
</organism>
<dbReference type="AlphaFoldDB" id="A0A0B6S2W7"/>
<evidence type="ECO:0000313" key="1">
    <source>
        <dbReference type="EMBL" id="AJK46581.1"/>
    </source>
</evidence>
<proteinExistence type="predicted"/>
<dbReference type="KEGG" id="bgp:BGL_1c20720"/>
<reference evidence="1 2" key="2">
    <citation type="journal article" date="2016" name="Appl. Microbiol. Biotechnol.">
        <title>Mutations improving production and secretion of extracellular lipase by Burkholderia glumae PG1.</title>
        <authorList>
            <person name="Knapp A."/>
            <person name="Voget S."/>
            <person name="Gao R."/>
            <person name="Zaburannyi N."/>
            <person name="Krysciak D."/>
            <person name="Breuer M."/>
            <person name="Hauer B."/>
            <person name="Streit W.R."/>
            <person name="Muller R."/>
            <person name="Daniel R."/>
            <person name="Jaeger K.E."/>
        </authorList>
    </citation>
    <scope>NUCLEOTIDE SEQUENCE [LARGE SCALE GENOMIC DNA]</scope>
    <source>
        <strain evidence="1 2">PG1</strain>
    </source>
</reference>
<sequence>MNGAVFDLKFVSSRRFWRAVTLMILMFGGCAERLYAQAGSAGDVDLIYSADDGLCSGITGKLNEIRKKVPAATYLSQARSIFFHDGTFSPPAWINHPDPDLGSAFDAYDGDPTPELDGFRNDGLGYWFGQAFFRADVFADGREHLVLVGHDALGHNGDYATHFVIFKAGMPYATLTAKTSDARDDEPRIDPDLVDMTIGVTGNMTVNFPRIPTPSGIAEKLKALMTDKGSQLPPQEPFFYKNRLFFLLGTPLVDDGLVYRILSKNNINLMCLVARKKLNK</sequence>
<reference evidence="2" key="1">
    <citation type="submission" date="2011-03" db="EMBL/GenBank/DDBJ databases">
        <authorList>
            <person name="Voget S."/>
            <person name="Streit W.R."/>
            <person name="Jaeger K.E."/>
            <person name="Daniel R."/>
        </authorList>
    </citation>
    <scope>NUCLEOTIDE SEQUENCE [LARGE SCALE GENOMIC DNA]</scope>
    <source>
        <strain evidence="2">PG1</strain>
    </source>
</reference>